<keyword evidence="1" id="KW-0408">Iron</keyword>
<keyword evidence="1" id="KW-0479">Metal-binding</keyword>
<dbReference type="SUPFAM" id="SSF48264">
    <property type="entry name" value="Cytochrome P450"/>
    <property type="match status" value="1"/>
</dbReference>
<dbReference type="Gene3D" id="1.10.630.10">
    <property type="entry name" value="Cytochrome P450"/>
    <property type="match status" value="1"/>
</dbReference>
<dbReference type="AlphaFoldDB" id="A0A6P2JBG8"/>
<dbReference type="GO" id="GO:0020037">
    <property type="term" value="F:heme binding"/>
    <property type="evidence" value="ECO:0007669"/>
    <property type="project" value="InterPro"/>
</dbReference>
<dbReference type="Proteomes" id="UP000494125">
    <property type="component" value="Unassembled WGS sequence"/>
</dbReference>
<comment type="similarity">
    <text evidence="1">Belongs to the cytochrome P450 family.</text>
</comment>
<dbReference type="GO" id="GO:0004497">
    <property type="term" value="F:monooxygenase activity"/>
    <property type="evidence" value="ECO:0007669"/>
    <property type="project" value="UniProtKB-KW"/>
</dbReference>
<dbReference type="Pfam" id="PF00067">
    <property type="entry name" value="p450"/>
    <property type="match status" value="1"/>
</dbReference>
<protein>
    <submittedName>
        <fullName evidence="2">Cytochrome P450</fullName>
    </submittedName>
</protein>
<dbReference type="GO" id="GO:0005506">
    <property type="term" value="F:iron ion binding"/>
    <property type="evidence" value="ECO:0007669"/>
    <property type="project" value="InterPro"/>
</dbReference>
<reference evidence="2 3" key="1">
    <citation type="submission" date="2019-09" db="EMBL/GenBank/DDBJ databases">
        <authorList>
            <person name="Depoorter E."/>
        </authorList>
    </citation>
    <scope>NUCLEOTIDE SEQUENCE [LARGE SCALE GENOMIC DNA]</scope>
    <source>
        <strain evidence="2">LMG 24065</strain>
    </source>
</reference>
<dbReference type="EMBL" id="CABVPN010000007">
    <property type="protein sequence ID" value="VWB41197.1"/>
    <property type="molecule type" value="Genomic_DNA"/>
</dbReference>
<evidence type="ECO:0000313" key="3">
    <source>
        <dbReference type="Proteomes" id="UP000494125"/>
    </source>
</evidence>
<dbReference type="InterPro" id="IPR017972">
    <property type="entry name" value="Cyt_P450_CS"/>
</dbReference>
<dbReference type="GO" id="GO:0016705">
    <property type="term" value="F:oxidoreductase activity, acting on paired donors, with incorporation or reduction of molecular oxygen"/>
    <property type="evidence" value="ECO:0007669"/>
    <property type="project" value="InterPro"/>
</dbReference>
<dbReference type="InterPro" id="IPR001128">
    <property type="entry name" value="Cyt_P450"/>
</dbReference>
<dbReference type="InterPro" id="IPR036396">
    <property type="entry name" value="Cyt_P450_sf"/>
</dbReference>
<sequence length="72" mass="7460">MPFGTGPRVCLGQHLAMTEMTVVAAMILQRHELSVPPGMAAPGATLNVTLRPTRALHLAIAPTRSAANVASS</sequence>
<dbReference type="PROSITE" id="PS00086">
    <property type="entry name" value="CYTOCHROME_P450"/>
    <property type="match status" value="1"/>
</dbReference>
<evidence type="ECO:0000313" key="2">
    <source>
        <dbReference type="EMBL" id="VWB41197.1"/>
    </source>
</evidence>
<gene>
    <name evidence="2" type="ORF">BDI24065_01846</name>
</gene>
<name>A0A6P2JBG8_9BURK</name>
<keyword evidence="1" id="KW-0560">Oxidoreductase</keyword>
<proteinExistence type="inferred from homology"/>
<organism evidence="2 3">
    <name type="scientific">Burkholderia diffusa</name>
    <dbReference type="NCBI Taxonomy" id="488732"/>
    <lineage>
        <taxon>Bacteria</taxon>
        <taxon>Pseudomonadati</taxon>
        <taxon>Pseudomonadota</taxon>
        <taxon>Betaproteobacteria</taxon>
        <taxon>Burkholderiales</taxon>
        <taxon>Burkholderiaceae</taxon>
        <taxon>Burkholderia</taxon>
        <taxon>Burkholderia cepacia complex</taxon>
    </lineage>
</organism>
<accession>A0A6P2JBG8</accession>
<evidence type="ECO:0000256" key="1">
    <source>
        <dbReference type="RuleBase" id="RU000461"/>
    </source>
</evidence>
<keyword evidence="1" id="KW-0503">Monooxygenase</keyword>
<keyword evidence="3" id="KW-1185">Reference proteome</keyword>
<keyword evidence="1" id="KW-0349">Heme</keyword>